<dbReference type="InterPro" id="IPR046798">
    <property type="entry name" value="2OG-FeII_Oxy_6"/>
</dbReference>
<evidence type="ECO:0000313" key="2">
    <source>
        <dbReference type="EMBL" id="MBW0507526.1"/>
    </source>
</evidence>
<comment type="caution">
    <text evidence="2">The sequence shown here is derived from an EMBL/GenBank/DDBJ whole genome shotgun (WGS) entry which is preliminary data.</text>
</comment>
<sequence>MLQNLVMTLMSLSQSQQEIKTNKQLIGGIMKGIGFCPGSYSGKSAGVYSRKPGLTPHQIKLDNMQWTKLQQYDKFIYSRISHFTKVAANENQSLIEAEKLPNFSKLELTSANQKEEFISFTNVIVTQNVFFNEQHQDLENLNA</sequence>
<dbReference type="OrthoDB" id="3132747at2759"/>
<gene>
    <name evidence="2" type="ORF">O181_047241</name>
</gene>
<dbReference type="Pfam" id="PF20515">
    <property type="entry name" value="2OG-FeII_Oxy_6"/>
    <property type="match status" value="1"/>
</dbReference>
<dbReference type="AlphaFoldDB" id="A0A9Q3DNF9"/>
<dbReference type="Proteomes" id="UP000765509">
    <property type="component" value="Unassembled WGS sequence"/>
</dbReference>
<name>A0A9Q3DNF9_9BASI</name>
<accession>A0A9Q3DNF9</accession>
<evidence type="ECO:0000259" key="1">
    <source>
        <dbReference type="Pfam" id="PF20515"/>
    </source>
</evidence>
<proteinExistence type="predicted"/>
<feature type="domain" description="Tet-like 2OG-Fe(II) oxygenase" evidence="1">
    <location>
        <begin position="4"/>
        <end position="137"/>
    </location>
</feature>
<reference evidence="2" key="1">
    <citation type="submission" date="2021-03" db="EMBL/GenBank/DDBJ databases">
        <title>Draft genome sequence of rust myrtle Austropuccinia psidii MF-1, a brazilian biotype.</title>
        <authorList>
            <person name="Quecine M.C."/>
            <person name="Pachon D.M.R."/>
            <person name="Bonatelli M.L."/>
            <person name="Correr F.H."/>
            <person name="Franceschini L.M."/>
            <person name="Leite T.F."/>
            <person name="Margarido G.R.A."/>
            <person name="Almeida C.A."/>
            <person name="Ferrarezi J.A."/>
            <person name="Labate C.A."/>
        </authorList>
    </citation>
    <scope>NUCLEOTIDE SEQUENCE</scope>
    <source>
        <strain evidence="2">MF-1</strain>
    </source>
</reference>
<protein>
    <recommendedName>
        <fullName evidence="1">Tet-like 2OG-Fe(II) oxygenase domain-containing protein</fullName>
    </recommendedName>
</protein>
<dbReference type="EMBL" id="AVOT02019764">
    <property type="protein sequence ID" value="MBW0507526.1"/>
    <property type="molecule type" value="Genomic_DNA"/>
</dbReference>
<keyword evidence="3" id="KW-1185">Reference proteome</keyword>
<evidence type="ECO:0000313" key="3">
    <source>
        <dbReference type="Proteomes" id="UP000765509"/>
    </source>
</evidence>
<organism evidence="2 3">
    <name type="scientific">Austropuccinia psidii MF-1</name>
    <dbReference type="NCBI Taxonomy" id="1389203"/>
    <lineage>
        <taxon>Eukaryota</taxon>
        <taxon>Fungi</taxon>
        <taxon>Dikarya</taxon>
        <taxon>Basidiomycota</taxon>
        <taxon>Pucciniomycotina</taxon>
        <taxon>Pucciniomycetes</taxon>
        <taxon>Pucciniales</taxon>
        <taxon>Sphaerophragmiaceae</taxon>
        <taxon>Austropuccinia</taxon>
    </lineage>
</organism>